<feature type="domain" description="Fe-containing alcohol dehydrogenase-like C-terminal" evidence="3">
    <location>
        <begin position="193"/>
        <end position="387"/>
    </location>
</feature>
<evidence type="ECO:0000256" key="1">
    <source>
        <dbReference type="ARBA" id="ARBA00023002"/>
    </source>
</evidence>
<dbReference type="EMBL" id="JAOQJQ010000001">
    <property type="protein sequence ID" value="MCU6760874.1"/>
    <property type="molecule type" value="Genomic_DNA"/>
</dbReference>
<dbReference type="InterPro" id="IPR056798">
    <property type="entry name" value="ADH_Fe_C"/>
</dbReference>
<protein>
    <submittedName>
        <fullName evidence="4">Iron-containing alcohol dehydrogenase</fullName>
    </submittedName>
</protein>
<name>A0ABT2TH11_9FIRM</name>
<keyword evidence="5" id="KW-1185">Reference proteome</keyword>
<dbReference type="PANTHER" id="PTHR43633:SF1">
    <property type="entry name" value="ALCOHOL DEHYDROGENASE YQHD"/>
    <property type="match status" value="1"/>
</dbReference>
<evidence type="ECO:0000313" key="4">
    <source>
        <dbReference type="EMBL" id="MCU6760874.1"/>
    </source>
</evidence>
<reference evidence="4 5" key="1">
    <citation type="journal article" date="2021" name="ISME Commun">
        <title>Automated analysis of genomic sequences facilitates high-throughput and comprehensive description of bacteria.</title>
        <authorList>
            <person name="Hitch T.C.A."/>
        </authorList>
    </citation>
    <scope>NUCLEOTIDE SEQUENCE [LARGE SCALE GENOMIC DNA]</scope>
    <source>
        <strain evidence="4 5">Sanger_109</strain>
    </source>
</reference>
<organism evidence="4 5">
    <name type="scientific">Brotonthovivens ammoniilytica</name>
    <dbReference type="NCBI Taxonomy" id="2981725"/>
    <lineage>
        <taxon>Bacteria</taxon>
        <taxon>Bacillati</taxon>
        <taxon>Bacillota</taxon>
        <taxon>Clostridia</taxon>
        <taxon>Lachnospirales</taxon>
        <taxon>Lachnospiraceae</taxon>
        <taxon>Brotonthovivens</taxon>
    </lineage>
</organism>
<dbReference type="Pfam" id="PF00465">
    <property type="entry name" value="Fe-ADH"/>
    <property type="match status" value="1"/>
</dbReference>
<comment type="caution">
    <text evidence="4">The sequence shown here is derived from an EMBL/GenBank/DDBJ whole genome shotgun (WGS) entry which is preliminary data.</text>
</comment>
<dbReference type="RefSeq" id="WP_158423754.1">
    <property type="nucleotide sequence ID" value="NZ_JAOQJQ010000001.1"/>
</dbReference>
<dbReference type="PANTHER" id="PTHR43633">
    <property type="entry name" value="ALCOHOL DEHYDROGENASE YQHD"/>
    <property type="match status" value="1"/>
</dbReference>
<dbReference type="SUPFAM" id="SSF56796">
    <property type="entry name" value="Dehydroquinate synthase-like"/>
    <property type="match status" value="1"/>
</dbReference>
<gene>
    <name evidence="4" type="ORF">OCV88_00820</name>
</gene>
<dbReference type="CDD" id="cd08187">
    <property type="entry name" value="BDH"/>
    <property type="match status" value="1"/>
</dbReference>
<dbReference type="Gene3D" id="3.40.50.1970">
    <property type="match status" value="1"/>
</dbReference>
<dbReference type="Proteomes" id="UP001652442">
    <property type="component" value="Unassembled WGS sequence"/>
</dbReference>
<accession>A0ABT2TH11</accession>
<evidence type="ECO:0000259" key="3">
    <source>
        <dbReference type="Pfam" id="PF25137"/>
    </source>
</evidence>
<evidence type="ECO:0000313" key="5">
    <source>
        <dbReference type="Proteomes" id="UP001652442"/>
    </source>
</evidence>
<dbReference type="InterPro" id="IPR044731">
    <property type="entry name" value="BDH-like"/>
</dbReference>
<dbReference type="InterPro" id="IPR001670">
    <property type="entry name" value="ADH_Fe/GldA"/>
</dbReference>
<feature type="domain" description="Alcohol dehydrogenase iron-type/glycerol dehydrogenase GldA" evidence="2">
    <location>
        <begin position="10"/>
        <end position="181"/>
    </location>
</feature>
<keyword evidence="1" id="KW-0560">Oxidoreductase</keyword>
<evidence type="ECO:0000259" key="2">
    <source>
        <dbReference type="Pfam" id="PF00465"/>
    </source>
</evidence>
<proteinExistence type="predicted"/>
<dbReference type="Pfam" id="PF25137">
    <property type="entry name" value="ADH_Fe_C"/>
    <property type="match status" value="1"/>
</dbReference>
<dbReference type="Gene3D" id="1.20.1090.10">
    <property type="entry name" value="Dehydroquinate synthase-like - alpha domain"/>
    <property type="match status" value="1"/>
</dbReference>
<sequence>MNIDFYYHNPTKIYFGKTALDNLEKELSEYGRNVLLIYGKNSIKKSGLYNKLTDILQAAGKKVVELSGIKSNPSYVQMMEGVRLVREHKVDLILAAGGGSVIDCAKGISVSAYCQGNPWERYWINFEEIDHPVVPVGCVLTMAGTGSEMNGGSVITNEDEKIKAGRVYPSNVFPKFSILNPEYTYTVPKYQMASGVFDTMSHLMEQYFSGEDDNTTDYLIEGILESLIHSAKAALSDPCDYEARSNIMWCAAVGLNTMTGLSKAQDWEVHMIEHQLGAYTDCAHGAGLAAVSVPYYKYIYTYGLDKFVRFAKKVWKVDTASMTKEEAALEGIKKLSEFIKLLGLPTTLRELNATEEMLPLIAESTVLGGGYRKLSGEDILKILKEAY</sequence>